<dbReference type="OrthoDB" id="1732681at2759"/>
<accession>A0A835JXE1</accession>
<keyword evidence="2" id="KW-1185">Reference proteome</keyword>
<dbReference type="EMBL" id="JADGMS010000008">
    <property type="protein sequence ID" value="KAF9677124.1"/>
    <property type="molecule type" value="Genomic_DNA"/>
</dbReference>
<dbReference type="AlphaFoldDB" id="A0A835JXE1"/>
<organism evidence="1 2">
    <name type="scientific">Salix dunnii</name>
    <dbReference type="NCBI Taxonomy" id="1413687"/>
    <lineage>
        <taxon>Eukaryota</taxon>
        <taxon>Viridiplantae</taxon>
        <taxon>Streptophyta</taxon>
        <taxon>Embryophyta</taxon>
        <taxon>Tracheophyta</taxon>
        <taxon>Spermatophyta</taxon>
        <taxon>Magnoliopsida</taxon>
        <taxon>eudicotyledons</taxon>
        <taxon>Gunneridae</taxon>
        <taxon>Pentapetalae</taxon>
        <taxon>rosids</taxon>
        <taxon>fabids</taxon>
        <taxon>Malpighiales</taxon>
        <taxon>Salicaceae</taxon>
        <taxon>Saliceae</taxon>
        <taxon>Salix</taxon>
    </lineage>
</organism>
<evidence type="ECO:0000313" key="2">
    <source>
        <dbReference type="Proteomes" id="UP000657918"/>
    </source>
</evidence>
<dbReference type="Gene3D" id="3.40.50.2000">
    <property type="entry name" value="Glycogen Phosphorylase B"/>
    <property type="match status" value="1"/>
</dbReference>
<gene>
    <name evidence="1" type="ORF">SADUNF_Sadunf08G0075100</name>
</gene>
<evidence type="ECO:0000313" key="1">
    <source>
        <dbReference type="EMBL" id="KAF9677124.1"/>
    </source>
</evidence>
<comment type="caution">
    <text evidence="1">The sequence shown here is derived from an EMBL/GenBank/DDBJ whole genome shotgun (WGS) entry which is preliminary data.</text>
</comment>
<reference evidence="1 2" key="1">
    <citation type="submission" date="2020-10" db="EMBL/GenBank/DDBJ databases">
        <title>Plant Genome Project.</title>
        <authorList>
            <person name="Zhang R.-G."/>
        </authorList>
    </citation>
    <scope>NUCLEOTIDE SEQUENCE [LARGE SCALE GENOMIC DNA]</scope>
    <source>
        <strain evidence="1">FAFU-HL-1</strain>
        <tissue evidence="1">Leaf</tissue>
    </source>
</reference>
<protein>
    <submittedName>
        <fullName evidence="1">Uncharacterized protein</fullName>
    </submittedName>
</protein>
<name>A0A835JXE1_9ROSI</name>
<dbReference type="Proteomes" id="UP000657918">
    <property type="component" value="Chromosome 8"/>
</dbReference>
<sequence length="164" mass="18873">MRRQQQQFIATLPFYAAQSEFSFKLQLQSQPFKSILCENPTIFQSFRKKKLIPLNLIQHLSQPALHTMQNSHYILSRTAKSLRDSLIINRNATYKYYEKKNGRALLSVIGNLGISGAYADALRKLGHELEDMGNPWEIVRNDASYLVKFHGEVVSKLDGSKEWV</sequence>
<proteinExistence type="predicted"/>
<dbReference type="SUPFAM" id="SSF53756">
    <property type="entry name" value="UDP-Glycosyltransferase/glycogen phosphorylase"/>
    <property type="match status" value="1"/>
</dbReference>